<gene>
    <name evidence="1" type="ORF">F9802_18200</name>
</gene>
<evidence type="ECO:0000313" key="1">
    <source>
        <dbReference type="EMBL" id="KAB7704224.1"/>
    </source>
</evidence>
<protein>
    <recommendedName>
        <fullName evidence="3">PH domain-containing protein</fullName>
    </recommendedName>
</protein>
<reference evidence="1 2" key="1">
    <citation type="submission" date="2019-10" db="EMBL/GenBank/DDBJ databases">
        <title>Bacillus aerolatum sp. nov., isolated from bioaerosol of sport playgrounds.</title>
        <authorList>
            <person name="Chen P."/>
            <person name="Zhang G."/>
        </authorList>
    </citation>
    <scope>NUCLEOTIDE SEQUENCE [LARGE SCALE GENOMIC DNA]</scope>
    <source>
        <strain evidence="1 2">CX253</strain>
    </source>
</reference>
<evidence type="ECO:0008006" key="3">
    <source>
        <dbReference type="Google" id="ProtNLM"/>
    </source>
</evidence>
<accession>A0A6I1FB67</accession>
<evidence type="ECO:0000313" key="2">
    <source>
        <dbReference type="Proteomes" id="UP000429595"/>
    </source>
</evidence>
<organism evidence="1 2">
    <name type="scientific">Bacillus aerolatus</name>
    <dbReference type="NCBI Taxonomy" id="2653354"/>
    <lineage>
        <taxon>Bacteria</taxon>
        <taxon>Bacillati</taxon>
        <taxon>Bacillota</taxon>
        <taxon>Bacilli</taxon>
        <taxon>Bacillales</taxon>
        <taxon>Bacillaceae</taxon>
        <taxon>Bacillus</taxon>
    </lineage>
</organism>
<dbReference type="Proteomes" id="UP000429595">
    <property type="component" value="Unassembled WGS sequence"/>
</dbReference>
<dbReference type="EMBL" id="WEIO01000016">
    <property type="protein sequence ID" value="KAB7704224.1"/>
    <property type="molecule type" value="Genomic_DNA"/>
</dbReference>
<name>A0A6I1FB67_9BACI</name>
<proteinExistence type="predicted"/>
<dbReference type="AlphaFoldDB" id="A0A6I1FB67"/>
<keyword evidence="2" id="KW-1185">Reference proteome</keyword>
<comment type="caution">
    <text evidence="1">The sequence shown here is derived from an EMBL/GenBank/DDBJ whole genome shotgun (WGS) entry which is preliminary data.</text>
</comment>
<dbReference type="RefSeq" id="WP_152154516.1">
    <property type="nucleotide sequence ID" value="NZ_WEIO01000016.1"/>
</dbReference>
<sequence length="115" mass="13205">MGLLLFSAGVLVLLIHVYRKNRSSNYKIDNGTLIVNNNFNQVKIPLTEIVEVIKIGKTTKQPYWFNVEKFSSKEDNVAVFTRSNVSYLLKMRSAKALIRELKEQNPQVHIKAKVI</sequence>